<dbReference type="AlphaFoldDB" id="A0A369KGN6"/>
<evidence type="ECO:0000313" key="2">
    <source>
        <dbReference type="Proteomes" id="UP000076154"/>
    </source>
</evidence>
<comment type="caution">
    <text evidence="1">The sequence shown here is derived from an EMBL/GenBank/DDBJ whole genome shotgun (WGS) entry which is preliminary data.</text>
</comment>
<keyword evidence="2" id="KW-1185">Reference proteome</keyword>
<evidence type="ECO:0000313" key="1">
    <source>
        <dbReference type="EMBL" id="RDB30894.1"/>
    </source>
</evidence>
<gene>
    <name evidence="1" type="ORF">Hypma_004891</name>
</gene>
<dbReference type="STRING" id="39966.A0A369KGN6"/>
<dbReference type="InParanoid" id="A0A369KGN6"/>
<dbReference type="EMBL" id="LUEZ02000003">
    <property type="protein sequence ID" value="RDB30894.1"/>
    <property type="molecule type" value="Genomic_DNA"/>
</dbReference>
<organism evidence="1 2">
    <name type="scientific">Hypsizygus marmoreus</name>
    <name type="common">White beech mushroom</name>
    <name type="synonym">Agaricus marmoreus</name>
    <dbReference type="NCBI Taxonomy" id="39966"/>
    <lineage>
        <taxon>Eukaryota</taxon>
        <taxon>Fungi</taxon>
        <taxon>Dikarya</taxon>
        <taxon>Basidiomycota</taxon>
        <taxon>Agaricomycotina</taxon>
        <taxon>Agaricomycetes</taxon>
        <taxon>Agaricomycetidae</taxon>
        <taxon>Agaricales</taxon>
        <taxon>Tricholomatineae</taxon>
        <taxon>Lyophyllaceae</taxon>
        <taxon>Hypsizygus</taxon>
    </lineage>
</organism>
<name>A0A369KGN6_HYPMA</name>
<proteinExistence type="predicted"/>
<accession>A0A369KGN6</accession>
<dbReference type="Proteomes" id="UP000076154">
    <property type="component" value="Unassembled WGS sequence"/>
</dbReference>
<evidence type="ECO:0008006" key="3">
    <source>
        <dbReference type="Google" id="ProtNLM"/>
    </source>
</evidence>
<dbReference type="OrthoDB" id="3365698at2759"/>
<sequence>MDTLDESRYFHLLTTNHEPSDTEVLELRKIIAQREVFLAHLDARITELQHIPYFLIERRTLEHQLLTLYRGIISPIRRLPHDVLIEIFLHTRNWKPDTFRMRDMEAIPVALSTPLLWSSIRSCYNDPAHLGFSALYDERLPAWSARTGTYSPLDATFEGPNIRTSLAQSLAAPLSRIAPLVHRVRTLSLRGVIDCLPNGSYDALEMLRVADVRFDYSTGTSISTPSLRRIGFYRELIHFAFIPWRRLTHIYINVGLLVPSVFLRIVRQSTALVRLDVTCLMMKPDPDMEWNRAVMDTERFGLPYLEMLCLGNDELIYCLLPHLILPVLTHLRLTCYSAPMYYALQSRWSFELRSFAFRNGRMEESELLDLLLRTPSLTDVR</sequence>
<reference evidence="1" key="1">
    <citation type="submission" date="2018-04" db="EMBL/GenBank/DDBJ databases">
        <title>Whole genome sequencing of Hypsizygus marmoreus.</title>
        <authorList>
            <person name="Choi I.-G."/>
            <person name="Min B."/>
            <person name="Kim J.-G."/>
            <person name="Kim S."/>
            <person name="Oh Y.-L."/>
            <person name="Kong W.-S."/>
            <person name="Park H."/>
            <person name="Jeong J."/>
            <person name="Song E.-S."/>
        </authorList>
    </citation>
    <scope>NUCLEOTIDE SEQUENCE [LARGE SCALE GENOMIC DNA]</scope>
    <source>
        <strain evidence="1">51987-8</strain>
    </source>
</reference>
<protein>
    <recommendedName>
        <fullName evidence="3">F-box domain-containing protein</fullName>
    </recommendedName>
</protein>